<dbReference type="SUPFAM" id="SSF90123">
    <property type="entry name" value="ABC transporter transmembrane region"/>
    <property type="match status" value="1"/>
</dbReference>
<protein>
    <submittedName>
        <fullName evidence="15">Antigen peptide transporter 1 isoform X1</fullName>
    </submittedName>
</protein>
<feature type="transmembrane region" description="Helical" evidence="11">
    <location>
        <begin position="51"/>
        <end position="74"/>
    </location>
</feature>
<keyword evidence="14" id="KW-1185">Reference proteome</keyword>
<dbReference type="CDD" id="cd03248">
    <property type="entry name" value="ABCC_TAP"/>
    <property type="match status" value="1"/>
</dbReference>
<dbReference type="InterPro" id="IPR017871">
    <property type="entry name" value="ABC_transporter-like_CS"/>
</dbReference>
<evidence type="ECO:0000256" key="9">
    <source>
        <dbReference type="ARBA" id="ARBA00022989"/>
    </source>
</evidence>
<dbReference type="InterPro" id="IPR027417">
    <property type="entry name" value="P-loop_NTPase"/>
</dbReference>
<dbReference type="PROSITE" id="PS50893">
    <property type="entry name" value="ABC_TRANSPORTER_2"/>
    <property type="match status" value="1"/>
</dbReference>
<evidence type="ECO:0000313" key="15">
    <source>
        <dbReference type="RefSeq" id="XP_033779431.1"/>
    </source>
</evidence>
<evidence type="ECO:0000256" key="8">
    <source>
        <dbReference type="ARBA" id="ARBA00022967"/>
    </source>
</evidence>
<evidence type="ECO:0000256" key="5">
    <source>
        <dbReference type="ARBA" id="ARBA00022741"/>
    </source>
</evidence>
<sequence>MYWASSVISFFVPCLSSGCLYALTVSVHHLCFLGLWFEAPPPNSLRRMKAALALCSLPALDFAAVQLLLMLSPLLQLQGLLAITWISLARLGLLVVTCHTIYAVWGLPVWLEREVLLLCVALLSLLLPCYTTLTSFIDPQATAEILCGWGRSDVWAISYLITVVVAVLWFHLSPFKDKSGAKGQPSASLGKLLSCLTPYGGRFLAVAILLVVSSLGEMAIPYYTGQMTDWILNEENPSAFCTAILTMSLLTTGSAVTEFLCDFLYNVTMSLVHMGIQSRVFCSVLQQEMAFFDTAQTGDITSRITADTQAMSESLSKNLNLLMWYLMRVIFLYLFMLKLSWKLSLFTLLGLPVIMAIPKLSGTFYQNLSFQVQASLARANQVASETLANMKTVRSFAGEEEEAERYVERLSETYRLNKKEAVAYAGFTWANSLSGLALKVGILYYGGRLVTSDYISSGDLVAFVLYELQFTSAVEVLLRMYPDVKKAVGASEKIFEYMDRTPKITAAGILTPETLEGHVTFQNVTFSYPSRLDTLVLKDVSFQLRPGEVTALVGPSASGKSTCVWLLERFYQPQGGKILLDGKSIWEYEQKYFHSKVALVSQEPVLFARSVRENIAYGLGDLPQDDVITAAKYANAHGFITGLKDGYQTDAGEKGGQLSVGQKQRVAIARALLRDPQILILDDATSALDTETEHMVQTAVYNGSRQRTVLVIAHRLSTAERADRILVLEGGQITDEGTHQELLEKGGSYSRMVQKQLQGFQKDSTNEEE</sequence>
<evidence type="ECO:0000256" key="1">
    <source>
        <dbReference type="ARBA" id="ARBA00004127"/>
    </source>
</evidence>
<dbReference type="FunFam" id="1.20.1560.10:FF:000215">
    <property type="entry name" value="ABC transporter B family member 4"/>
    <property type="match status" value="1"/>
</dbReference>
<feature type="domain" description="ABC transmembrane type-1" evidence="13">
    <location>
        <begin position="204"/>
        <end position="486"/>
    </location>
</feature>
<dbReference type="OrthoDB" id="6500128at2759"/>
<keyword evidence="7" id="KW-0571">Peptide transport</keyword>
<gene>
    <name evidence="15" type="primary">TAP1</name>
</gene>
<proteinExistence type="inferred from homology"/>
<dbReference type="PANTHER" id="PTHR43394">
    <property type="entry name" value="ATP-DEPENDENT PERMEASE MDL1, MITOCHONDRIAL"/>
    <property type="match status" value="1"/>
</dbReference>
<feature type="transmembrane region" description="Helical" evidence="11">
    <location>
        <begin position="80"/>
        <end position="103"/>
    </location>
</feature>
<dbReference type="GeneID" id="117349879"/>
<organism evidence="14 15">
    <name type="scientific">Geotrypetes seraphini</name>
    <name type="common">Gaboon caecilian</name>
    <name type="synonym">Caecilia seraphini</name>
    <dbReference type="NCBI Taxonomy" id="260995"/>
    <lineage>
        <taxon>Eukaryota</taxon>
        <taxon>Metazoa</taxon>
        <taxon>Chordata</taxon>
        <taxon>Craniata</taxon>
        <taxon>Vertebrata</taxon>
        <taxon>Euteleostomi</taxon>
        <taxon>Amphibia</taxon>
        <taxon>Gymnophiona</taxon>
        <taxon>Geotrypetes</taxon>
    </lineage>
</organism>
<evidence type="ECO:0000259" key="13">
    <source>
        <dbReference type="PROSITE" id="PS50929"/>
    </source>
</evidence>
<dbReference type="SMART" id="SM00382">
    <property type="entry name" value="AAA"/>
    <property type="match status" value="1"/>
</dbReference>
<dbReference type="PROSITE" id="PS00211">
    <property type="entry name" value="ABC_TRANSPORTER_1"/>
    <property type="match status" value="1"/>
</dbReference>
<dbReference type="PRINTS" id="PR01896">
    <property type="entry name" value="TAP1PROTEIN"/>
</dbReference>
<keyword evidence="4 11" id="KW-0812">Transmembrane</keyword>
<dbReference type="Gene3D" id="1.20.1560.10">
    <property type="entry name" value="ABC transporter type 1, transmembrane domain"/>
    <property type="match status" value="1"/>
</dbReference>
<comment type="similarity">
    <text evidence="2">Belongs to the ABC transporter superfamily. ABCB family. MHC peptide exporter (TC 3.A.1.209) subfamily.</text>
</comment>
<feature type="transmembrane region" description="Helical" evidence="11">
    <location>
        <begin position="20"/>
        <end position="39"/>
    </location>
</feature>
<dbReference type="Gene3D" id="3.40.50.300">
    <property type="entry name" value="P-loop containing nucleotide triphosphate hydrolases"/>
    <property type="match status" value="1"/>
</dbReference>
<dbReference type="KEGG" id="gsh:117349879"/>
<keyword evidence="9 11" id="KW-1133">Transmembrane helix</keyword>
<feature type="transmembrane region" description="Helical" evidence="11">
    <location>
        <begin position="203"/>
        <end position="223"/>
    </location>
</feature>
<evidence type="ECO:0000256" key="6">
    <source>
        <dbReference type="ARBA" id="ARBA00022840"/>
    </source>
</evidence>
<keyword evidence="8" id="KW-1278">Translocase</keyword>
<keyword evidence="5" id="KW-0547">Nucleotide-binding</keyword>
<evidence type="ECO:0000256" key="4">
    <source>
        <dbReference type="ARBA" id="ARBA00022692"/>
    </source>
</evidence>
<name>A0A6P8PVY4_GEOSA</name>
<keyword evidence="3" id="KW-0813">Transport</keyword>
<dbReference type="InParanoid" id="A0A6P8PVY4"/>
<comment type="subcellular location">
    <subcellularLocation>
        <location evidence="1">Endomembrane system</location>
        <topology evidence="1">Multi-pass membrane protein</topology>
    </subcellularLocation>
</comment>
<dbReference type="SUPFAM" id="SSF52540">
    <property type="entry name" value="P-loop containing nucleoside triphosphate hydrolases"/>
    <property type="match status" value="1"/>
</dbReference>
<dbReference type="CTD" id="6890"/>
<dbReference type="FunFam" id="3.40.50.300:FF:000140">
    <property type="entry name" value="Lipid A export ATP-binding/permease protein MsbA"/>
    <property type="match status" value="1"/>
</dbReference>
<keyword evidence="7" id="KW-0653">Protein transport</keyword>
<evidence type="ECO:0000256" key="2">
    <source>
        <dbReference type="ARBA" id="ARBA00006493"/>
    </source>
</evidence>
<evidence type="ECO:0000259" key="12">
    <source>
        <dbReference type="PROSITE" id="PS50893"/>
    </source>
</evidence>
<accession>A0A6P8PVY4</accession>
<dbReference type="Pfam" id="PF00005">
    <property type="entry name" value="ABC_tran"/>
    <property type="match status" value="1"/>
</dbReference>
<feature type="transmembrane region" description="Helical" evidence="11">
    <location>
        <begin position="154"/>
        <end position="172"/>
    </location>
</feature>
<dbReference type="Pfam" id="PF00664">
    <property type="entry name" value="ABC_membrane"/>
    <property type="match status" value="1"/>
</dbReference>
<dbReference type="InterPro" id="IPR003439">
    <property type="entry name" value="ABC_transporter-like_ATP-bd"/>
</dbReference>
<feature type="domain" description="ABC transporter" evidence="12">
    <location>
        <begin position="519"/>
        <end position="755"/>
    </location>
</feature>
<feature type="transmembrane region" description="Helical" evidence="11">
    <location>
        <begin position="115"/>
        <end position="134"/>
    </location>
</feature>
<keyword evidence="10 11" id="KW-0472">Membrane</keyword>
<evidence type="ECO:0000256" key="3">
    <source>
        <dbReference type="ARBA" id="ARBA00022448"/>
    </source>
</evidence>
<dbReference type="GO" id="GO:0012505">
    <property type="term" value="C:endomembrane system"/>
    <property type="evidence" value="ECO:0007669"/>
    <property type="project" value="UniProtKB-SubCell"/>
</dbReference>
<dbReference type="GO" id="GO:0016020">
    <property type="term" value="C:membrane"/>
    <property type="evidence" value="ECO:0007669"/>
    <property type="project" value="InterPro"/>
</dbReference>
<dbReference type="InterPro" id="IPR039421">
    <property type="entry name" value="Type_1_exporter"/>
</dbReference>
<feature type="transmembrane region" description="Helical" evidence="11">
    <location>
        <begin position="243"/>
        <end position="265"/>
    </location>
</feature>
<dbReference type="FunCoup" id="A0A6P8PVY4">
    <property type="interactions" value="434"/>
</dbReference>
<keyword evidence="6" id="KW-0067">ATP-binding</keyword>
<evidence type="ECO:0000256" key="10">
    <source>
        <dbReference type="ARBA" id="ARBA00023136"/>
    </source>
</evidence>
<dbReference type="InterPro" id="IPR003593">
    <property type="entry name" value="AAA+_ATPase"/>
</dbReference>
<evidence type="ECO:0000256" key="7">
    <source>
        <dbReference type="ARBA" id="ARBA00022856"/>
    </source>
</evidence>
<dbReference type="GO" id="GO:0005524">
    <property type="term" value="F:ATP binding"/>
    <property type="evidence" value="ECO:0007669"/>
    <property type="project" value="UniProtKB-KW"/>
</dbReference>
<dbReference type="AlphaFoldDB" id="A0A6P8PVY4"/>
<dbReference type="GO" id="GO:0016887">
    <property type="term" value="F:ATP hydrolysis activity"/>
    <property type="evidence" value="ECO:0007669"/>
    <property type="project" value="InterPro"/>
</dbReference>
<evidence type="ECO:0000256" key="11">
    <source>
        <dbReference type="SAM" id="Phobius"/>
    </source>
</evidence>
<dbReference type="GO" id="GO:0015421">
    <property type="term" value="F:ABC-type oligopeptide transporter activity"/>
    <property type="evidence" value="ECO:0007669"/>
    <property type="project" value="TreeGrafter"/>
</dbReference>
<dbReference type="InterPro" id="IPR036640">
    <property type="entry name" value="ABC1_TM_sf"/>
</dbReference>
<dbReference type="RefSeq" id="XP_033779431.1">
    <property type="nucleotide sequence ID" value="XM_033923540.1"/>
</dbReference>
<dbReference type="PROSITE" id="PS50929">
    <property type="entry name" value="ABC_TM1F"/>
    <property type="match status" value="1"/>
</dbReference>
<reference evidence="15" key="1">
    <citation type="submission" date="2025-08" db="UniProtKB">
        <authorList>
            <consortium name="RefSeq"/>
        </authorList>
    </citation>
    <scope>IDENTIFICATION</scope>
</reference>
<dbReference type="InterPro" id="IPR011527">
    <property type="entry name" value="ABC1_TM_dom"/>
</dbReference>
<evidence type="ECO:0000313" key="14">
    <source>
        <dbReference type="Proteomes" id="UP000515159"/>
    </source>
</evidence>
<dbReference type="PANTHER" id="PTHR43394:SF13">
    <property type="entry name" value="ANTIGEN PEPTIDE TRANSPORTER 1"/>
    <property type="match status" value="1"/>
</dbReference>
<dbReference type="Proteomes" id="UP000515159">
    <property type="component" value="Chromosome 16"/>
</dbReference>